<dbReference type="GeneID" id="14922981"/>
<accession>L8H983</accession>
<proteinExistence type="predicted"/>
<dbReference type="EMBL" id="KB007890">
    <property type="protein sequence ID" value="ELR22059.1"/>
    <property type="molecule type" value="Genomic_DNA"/>
</dbReference>
<dbReference type="GO" id="GO:0035556">
    <property type="term" value="P:intracellular signal transduction"/>
    <property type="evidence" value="ECO:0007669"/>
    <property type="project" value="InterPro"/>
</dbReference>
<protein>
    <recommendedName>
        <fullName evidence="1">Doublecortin domain-containing protein</fullName>
    </recommendedName>
</protein>
<evidence type="ECO:0000313" key="3">
    <source>
        <dbReference type="Proteomes" id="UP000011083"/>
    </source>
</evidence>
<evidence type="ECO:0000313" key="2">
    <source>
        <dbReference type="EMBL" id="ELR22059.1"/>
    </source>
</evidence>
<keyword evidence="3" id="KW-1185">Reference proteome</keyword>
<dbReference type="InterPro" id="IPR003533">
    <property type="entry name" value="Doublecortin_dom"/>
</dbReference>
<dbReference type="VEuPathDB" id="AmoebaDB:ACA1_158030"/>
<feature type="domain" description="Doublecortin" evidence="1">
    <location>
        <begin position="42"/>
        <end position="81"/>
    </location>
</feature>
<dbReference type="AlphaFoldDB" id="L8H983"/>
<dbReference type="Gene3D" id="3.10.20.230">
    <property type="entry name" value="Doublecortin domain"/>
    <property type="match status" value="1"/>
</dbReference>
<sequence>MTSHSLSNFNKAPIQKFGTQATAPPKVKIFRCGEKHDKGYVFHKHVAEKLSLLPAVRALYTVEGRKIGSLEEIEDKQVLVAVKTGTTFTKDRLPLAIQPPAPVE</sequence>
<dbReference type="SUPFAM" id="SSF89837">
    <property type="entry name" value="Doublecortin (DC)"/>
    <property type="match status" value="1"/>
</dbReference>
<dbReference type="RefSeq" id="XP_004348517.1">
    <property type="nucleotide sequence ID" value="XM_004348467.1"/>
</dbReference>
<dbReference type="InterPro" id="IPR036572">
    <property type="entry name" value="Doublecortin_dom_sf"/>
</dbReference>
<dbReference type="PROSITE" id="PS50309">
    <property type="entry name" value="DC"/>
    <property type="match status" value="1"/>
</dbReference>
<reference evidence="2 3" key="1">
    <citation type="journal article" date="2013" name="Genome Biol.">
        <title>Genome of Acanthamoeba castellanii highlights extensive lateral gene transfer and early evolution of tyrosine kinase signaling.</title>
        <authorList>
            <person name="Clarke M."/>
            <person name="Lohan A.J."/>
            <person name="Liu B."/>
            <person name="Lagkouvardos I."/>
            <person name="Roy S."/>
            <person name="Zafar N."/>
            <person name="Bertelli C."/>
            <person name="Schilde C."/>
            <person name="Kianianmomeni A."/>
            <person name="Burglin T.R."/>
            <person name="Frech C."/>
            <person name="Turcotte B."/>
            <person name="Kopec K.O."/>
            <person name="Synnott J.M."/>
            <person name="Choo C."/>
            <person name="Paponov I."/>
            <person name="Finkler A."/>
            <person name="Soon Heng Tan C."/>
            <person name="Hutchins A.P."/>
            <person name="Weinmeier T."/>
            <person name="Rattei T."/>
            <person name="Chu J.S."/>
            <person name="Gimenez G."/>
            <person name="Irimia M."/>
            <person name="Rigden D.J."/>
            <person name="Fitzpatrick D.A."/>
            <person name="Lorenzo-Morales J."/>
            <person name="Bateman A."/>
            <person name="Chiu C.H."/>
            <person name="Tang P."/>
            <person name="Hegemann P."/>
            <person name="Fromm H."/>
            <person name="Raoult D."/>
            <person name="Greub G."/>
            <person name="Miranda-Saavedra D."/>
            <person name="Chen N."/>
            <person name="Nash P."/>
            <person name="Ginger M.L."/>
            <person name="Horn M."/>
            <person name="Schaap P."/>
            <person name="Caler L."/>
            <person name="Loftus B."/>
        </authorList>
    </citation>
    <scope>NUCLEOTIDE SEQUENCE [LARGE SCALE GENOMIC DNA]</scope>
    <source>
        <strain evidence="2 3">Neff</strain>
    </source>
</reference>
<dbReference type="KEGG" id="acan:ACA1_158030"/>
<dbReference type="Proteomes" id="UP000011083">
    <property type="component" value="Unassembled WGS sequence"/>
</dbReference>
<dbReference type="Pfam" id="PF03607">
    <property type="entry name" value="DCX"/>
    <property type="match status" value="1"/>
</dbReference>
<gene>
    <name evidence="2" type="ORF">ACA1_158030</name>
</gene>
<dbReference type="OrthoDB" id="1738954at2759"/>
<organism evidence="2 3">
    <name type="scientific">Acanthamoeba castellanii (strain ATCC 30010 / Neff)</name>
    <dbReference type="NCBI Taxonomy" id="1257118"/>
    <lineage>
        <taxon>Eukaryota</taxon>
        <taxon>Amoebozoa</taxon>
        <taxon>Discosea</taxon>
        <taxon>Longamoebia</taxon>
        <taxon>Centramoebida</taxon>
        <taxon>Acanthamoebidae</taxon>
        <taxon>Acanthamoeba</taxon>
    </lineage>
</organism>
<name>L8H983_ACACF</name>
<evidence type="ECO:0000259" key="1">
    <source>
        <dbReference type="PROSITE" id="PS50309"/>
    </source>
</evidence>